<protein>
    <submittedName>
        <fullName evidence="1">Uncharacterized protein</fullName>
    </submittedName>
</protein>
<organism evidence="1 2">
    <name type="scientific">Massilia cellulosiltytica</name>
    <dbReference type="NCBI Taxonomy" id="2683234"/>
    <lineage>
        <taxon>Bacteria</taxon>
        <taxon>Pseudomonadati</taxon>
        <taxon>Pseudomonadota</taxon>
        <taxon>Betaproteobacteria</taxon>
        <taxon>Burkholderiales</taxon>
        <taxon>Oxalobacteraceae</taxon>
        <taxon>Telluria group</taxon>
        <taxon>Massilia</taxon>
    </lineage>
</organism>
<gene>
    <name evidence="1" type="ORF">GPY61_11535</name>
</gene>
<dbReference type="Proteomes" id="UP000443353">
    <property type="component" value="Unassembled WGS sequence"/>
</dbReference>
<reference evidence="1 2" key="1">
    <citation type="submission" date="2019-12" db="EMBL/GenBank/DDBJ databases">
        <authorList>
            <person name="Li C."/>
            <person name="Zhao J."/>
        </authorList>
    </citation>
    <scope>NUCLEOTIDE SEQUENCE [LARGE SCALE GENOMIC DNA]</scope>
    <source>
        <strain evidence="1 2">NEAU-DD11</strain>
    </source>
</reference>
<evidence type="ECO:0000313" key="2">
    <source>
        <dbReference type="Proteomes" id="UP000443353"/>
    </source>
</evidence>
<dbReference type="RefSeq" id="WP_160408659.1">
    <property type="nucleotide sequence ID" value="NZ_WSES01000003.1"/>
</dbReference>
<name>A0A7X3FYT7_9BURK</name>
<comment type="caution">
    <text evidence="1">The sequence shown here is derived from an EMBL/GenBank/DDBJ whole genome shotgun (WGS) entry which is preliminary data.</text>
</comment>
<sequence>MQMATILRPCLDPVEDAMFDAARRLCAESDVLIGHYFMYPLQTFGHPDVTVA</sequence>
<proteinExistence type="predicted"/>
<keyword evidence="2" id="KW-1185">Reference proteome</keyword>
<dbReference type="AlphaFoldDB" id="A0A7X3FYT7"/>
<evidence type="ECO:0000313" key="1">
    <source>
        <dbReference type="EMBL" id="MVW60564.1"/>
    </source>
</evidence>
<dbReference type="EMBL" id="WSES01000003">
    <property type="protein sequence ID" value="MVW60564.1"/>
    <property type="molecule type" value="Genomic_DNA"/>
</dbReference>
<accession>A0A7X3FYT7</accession>